<keyword evidence="2" id="KW-1185">Reference proteome</keyword>
<evidence type="ECO:0000313" key="2">
    <source>
        <dbReference type="Proteomes" id="UP000244924"/>
    </source>
</evidence>
<gene>
    <name evidence="1" type="ORF">DEA8626_04081</name>
</gene>
<proteinExistence type="predicted"/>
<dbReference type="Proteomes" id="UP000244924">
    <property type="component" value="Unassembled WGS sequence"/>
</dbReference>
<dbReference type="AlphaFoldDB" id="A0A2R8BNP4"/>
<name>A0A2R8BNP4_9RHOB</name>
<reference evidence="1 2" key="1">
    <citation type="submission" date="2018-03" db="EMBL/GenBank/DDBJ databases">
        <authorList>
            <person name="Keele B.F."/>
        </authorList>
    </citation>
    <scope>NUCLEOTIDE SEQUENCE [LARGE SCALE GENOMIC DNA]</scope>
    <source>
        <strain evidence="1 2">CECT 8626</strain>
    </source>
</reference>
<evidence type="ECO:0000313" key="1">
    <source>
        <dbReference type="EMBL" id="SPH25046.1"/>
    </source>
</evidence>
<dbReference type="EMBL" id="OMOQ01000007">
    <property type="protein sequence ID" value="SPH25046.1"/>
    <property type="molecule type" value="Genomic_DNA"/>
</dbReference>
<accession>A0A2R8BNP4</accession>
<protein>
    <submittedName>
        <fullName evidence="1">Uncharacterized protein</fullName>
    </submittedName>
</protein>
<organism evidence="1 2">
    <name type="scientific">Albidovulum aquaemixtae</name>
    <dbReference type="NCBI Taxonomy" id="1542388"/>
    <lineage>
        <taxon>Bacteria</taxon>
        <taxon>Pseudomonadati</taxon>
        <taxon>Pseudomonadota</taxon>
        <taxon>Alphaproteobacteria</taxon>
        <taxon>Rhodobacterales</taxon>
        <taxon>Paracoccaceae</taxon>
        <taxon>Albidovulum</taxon>
    </lineage>
</organism>
<sequence>MEALLLVTLASLVAPSLQVYARGLRVPSRQISEGFPCQRRTG</sequence>